<dbReference type="PANTHER" id="PTHR24421">
    <property type="entry name" value="NITRATE/NITRITE SENSOR PROTEIN NARX-RELATED"/>
    <property type="match status" value="1"/>
</dbReference>
<feature type="domain" description="Histidine kinase/HSP90-like ATPase" evidence="5">
    <location>
        <begin position="122"/>
        <end position="176"/>
    </location>
</feature>
<evidence type="ECO:0000313" key="7">
    <source>
        <dbReference type="Proteomes" id="UP000638560"/>
    </source>
</evidence>
<evidence type="ECO:0000256" key="1">
    <source>
        <dbReference type="ARBA" id="ARBA00022679"/>
    </source>
</evidence>
<reference evidence="6 7" key="1">
    <citation type="submission" date="2020-11" db="EMBL/GenBank/DDBJ databases">
        <title>A novel isolate from a Black sea contaminated sediment with potential to produce alkanes: Plantactinospora alkalitolerans sp. nov.</title>
        <authorList>
            <person name="Carro L."/>
            <person name="Veyisoglu A."/>
            <person name="Guven K."/>
            <person name="Schumann P."/>
            <person name="Klenk H.-P."/>
            <person name="Sahin N."/>
        </authorList>
    </citation>
    <scope>NUCLEOTIDE SEQUENCE [LARGE SCALE GENOMIC DNA]</scope>
    <source>
        <strain evidence="6 7">S1510</strain>
    </source>
</reference>
<keyword evidence="7" id="KW-1185">Reference proteome</keyword>
<proteinExistence type="predicted"/>
<keyword evidence="4" id="KW-0812">Transmembrane</keyword>
<dbReference type="CDD" id="cd16917">
    <property type="entry name" value="HATPase_UhpB-NarQ-NarX-like"/>
    <property type="match status" value="1"/>
</dbReference>
<feature type="transmembrane region" description="Helical" evidence="4">
    <location>
        <begin position="20"/>
        <end position="40"/>
    </location>
</feature>
<evidence type="ECO:0000256" key="4">
    <source>
        <dbReference type="SAM" id="Phobius"/>
    </source>
</evidence>
<sequence>MASDPVPGEPDPRLHRPRIVTLAALVGTLLTGLAMPAIGLHRESDPDRTLLAPVDAARAGREAAEVQRLALSALTEVREAVHGCRTVDLRDQLTATAQVLRSSGVRCTVDQPDEEVPLEAASQLVPVLREASTNLLRHSRANWCRIELRRDGGRIRMTVSNDGVGPAEPDRHSFGLRGLAERLTDADGTLRTTHDDGVFTVEATVPTAR</sequence>
<keyword evidence="1" id="KW-0808">Transferase</keyword>
<organism evidence="6 7">
    <name type="scientific">Plantactinospora alkalitolerans</name>
    <dbReference type="NCBI Taxonomy" id="2789879"/>
    <lineage>
        <taxon>Bacteria</taxon>
        <taxon>Bacillati</taxon>
        <taxon>Actinomycetota</taxon>
        <taxon>Actinomycetes</taxon>
        <taxon>Micromonosporales</taxon>
        <taxon>Micromonosporaceae</taxon>
        <taxon>Plantactinospora</taxon>
    </lineage>
</organism>
<dbReference type="RefSeq" id="WP_196206909.1">
    <property type="nucleotide sequence ID" value="NZ_JADPUN010000428.1"/>
</dbReference>
<evidence type="ECO:0000313" key="6">
    <source>
        <dbReference type="EMBL" id="MBF9135452.1"/>
    </source>
</evidence>
<evidence type="ECO:0000259" key="5">
    <source>
        <dbReference type="Pfam" id="PF02518"/>
    </source>
</evidence>
<dbReference type="PANTHER" id="PTHR24421:SF63">
    <property type="entry name" value="SENSOR HISTIDINE KINASE DESK"/>
    <property type="match status" value="1"/>
</dbReference>
<keyword evidence="4" id="KW-0472">Membrane</keyword>
<keyword evidence="3" id="KW-0902">Two-component regulatory system</keyword>
<dbReference type="SUPFAM" id="SSF55874">
    <property type="entry name" value="ATPase domain of HSP90 chaperone/DNA topoisomerase II/histidine kinase"/>
    <property type="match status" value="1"/>
</dbReference>
<dbReference type="Pfam" id="PF02518">
    <property type="entry name" value="HATPase_c"/>
    <property type="match status" value="1"/>
</dbReference>
<evidence type="ECO:0000256" key="2">
    <source>
        <dbReference type="ARBA" id="ARBA00022777"/>
    </source>
</evidence>
<dbReference type="EMBL" id="JADPUN010000428">
    <property type="protein sequence ID" value="MBF9135452.1"/>
    <property type="molecule type" value="Genomic_DNA"/>
</dbReference>
<evidence type="ECO:0000256" key="3">
    <source>
        <dbReference type="ARBA" id="ARBA00023012"/>
    </source>
</evidence>
<accession>A0ABS0HAF5</accession>
<dbReference type="InterPro" id="IPR003594">
    <property type="entry name" value="HATPase_dom"/>
</dbReference>
<dbReference type="Gene3D" id="3.30.565.10">
    <property type="entry name" value="Histidine kinase-like ATPase, C-terminal domain"/>
    <property type="match status" value="1"/>
</dbReference>
<keyword evidence="4" id="KW-1133">Transmembrane helix</keyword>
<comment type="caution">
    <text evidence="6">The sequence shown here is derived from an EMBL/GenBank/DDBJ whole genome shotgun (WGS) entry which is preliminary data.</text>
</comment>
<dbReference type="Proteomes" id="UP000638560">
    <property type="component" value="Unassembled WGS sequence"/>
</dbReference>
<keyword evidence="2" id="KW-0418">Kinase</keyword>
<gene>
    <name evidence="6" type="ORF">I0C86_42120</name>
</gene>
<protein>
    <recommendedName>
        <fullName evidence="5">Histidine kinase/HSP90-like ATPase domain-containing protein</fullName>
    </recommendedName>
</protein>
<name>A0ABS0HAF5_9ACTN</name>
<dbReference type="InterPro" id="IPR050482">
    <property type="entry name" value="Sensor_HK_TwoCompSys"/>
</dbReference>
<dbReference type="InterPro" id="IPR036890">
    <property type="entry name" value="HATPase_C_sf"/>
</dbReference>